<feature type="transmembrane region" description="Helical" evidence="9">
    <location>
        <begin position="207"/>
        <end position="231"/>
    </location>
</feature>
<dbReference type="PROSITE" id="PS50928">
    <property type="entry name" value="ABC_TM1"/>
    <property type="match status" value="1"/>
</dbReference>
<evidence type="ECO:0000256" key="2">
    <source>
        <dbReference type="ARBA" id="ARBA00010072"/>
    </source>
</evidence>
<dbReference type="SUPFAM" id="SSF161098">
    <property type="entry name" value="MetI-like"/>
    <property type="match status" value="1"/>
</dbReference>
<evidence type="ECO:0000256" key="6">
    <source>
        <dbReference type="ARBA" id="ARBA00022692"/>
    </source>
</evidence>
<feature type="domain" description="ABC transmembrane type-1" evidence="10">
    <location>
        <begin position="26"/>
        <end position="231"/>
    </location>
</feature>
<comment type="caution">
    <text evidence="11">The sequence shown here is derived from an EMBL/GenBank/DDBJ whole genome shotgun (WGS) entry which is preliminary data.</text>
</comment>
<accession>A0ABU5E5P8</accession>
<keyword evidence="7 9" id="KW-1133">Transmembrane helix</keyword>
<reference evidence="11 12" key="1">
    <citation type="journal article" date="2016" name="Antonie Van Leeuwenhoek">
        <title>Dongia soli sp. nov., isolated from soil from Dokdo, Korea.</title>
        <authorList>
            <person name="Kim D.U."/>
            <person name="Lee H."/>
            <person name="Kim H."/>
            <person name="Kim S.G."/>
            <person name="Ka J.O."/>
        </authorList>
    </citation>
    <scope>NUCLEOTIDE SEQUENCE [LARGE SCALE GENOMIC DNA]</scope>
    <source>
        <strain evidence="11 12">D78</strain>
    </source>
</reference>
<proteinExistence type="inferred from homology"/>
<keyword evidence="5" id="KW-0997">Cell inner membrane</keyword>
<sequence>MMPDQSAWSLLAYGDTGWGDELLRGLALTIQISVCSYFVGFCFGLLGAGAKLHGNRVLYHIADVYTTLIRAVPELLLILLLYYSGTSALKAILVGIGIAGEDVQISGFAAAVGALGFIYGAYMTEILRGAILAVPKGQMEAARSFGMRPPLRFRRILFPLMLRYALPGMGNQWLNITKDSALIVVVGSVQELLNAGSTAAGATKDYLFFYSMTAACFLFLTVASMLVLAILERRVNRGLRR</sequence>
<keyword evidence="8 9" id="KW-0472">Membrane</keyword>
<comment type="subcellular location">
    <subcellularLocation>
        <location evidence="1">Cell inner membrane</location>
        <topology evidence="1">Multi-pass membrane protein</topology>
    </subcellularLocation>
    <subcellularLocation>
        <location evidence="9">Cell membrane</location>
        <topology evidence="9">Multi-pass membrane protein</topology>
    </subcellularLocation>
</comment>
<dbReference type="InterPro" id="IPR051613">
    <property type="entry name" value="ABC_transp_permease_HisMQ"/>
</dbReference>
<dbReference type="CDD" id="cd06261">
    <property type="entry name" value="TM_PBP2"/>
    <property type="match status" value="1"/>
</dbReference>
<evidence type="ECO:0000256" key="9">
    <source>
        <dbReference type="RuleBase" id="RU363032"/>
    </source>
</evidence>
<keyword evidence="3 9" id="KW-0813">Transport</keyword>
<dbReference type="EMBL" id="JAXCLW010000001">
    <property type="protein sequence ID" value="MDY0881374.1"/>
    <property type="molecule type" value="Genomic_DNA"/>
</dbReference>
<dbReference type="InterPro" id="IPR035906">
    <property type="entry name" value="MetI-like_sf"/>
</dbReference>
<evidence type="ECO:0000256" key="8">
    <source>
        <dbReference type="ARBA" id="ARBA00023136"/>
    </source>
</evidence>
<dbReference type="Gene3D" id="1.10.3720.10">
    <property type="entry name" value="MetI-like"/>
    <property type="match status" value="1"/>
</dbReference>
<keyword evidence="4" id="KW-1003">Cell membrane</keyword>
<dbReference type="RefSeq" id="WP_320506442.1">
    <property type="nucleotide sequence ID" value="NZ_JAXCLW010000001.1"/>
</dbReference>
<keyword evidence="12" id="KW-1185">Reference proteome</keyword>
<protein>
    <submittedName>
        <fullName evidence="11">ABC transporter permease subunit</fullName>
    </submittedName>
</protein>
<evidence type="ECO:0000256" key="4">
    <source>
        <dbReference type="ARBA" id="ARBA00022475"/>
    </source>
</evidence>
<dbReference type="NCBIfam" id="TIGR01726">
    <property type="entry name" value="HEQRo_perm_3TM"/>
    <property type="match status" value="1"/>
</dbReference>
<evidence type="ECO:0000313" key="11">
    <source>
        <dbReference type="EMBL" id="MDY0881374.1"/>
    </source>
</evidence>
<dbReference type="InterPro" id="IPR010065">
    <property type="entry name" value="AA_ABC_transptr_permease_3TM"/>
</dbReference>
<dbReference type="PANTHER" id="PTHR30133">
    <property type="entry name" value="CATIONIC AMINO ACID TRANSPORTER, MEMBRANE COMPONENT"/>
    <property type="match status" value="1"/>
</dbReference>
<dbReference type="Pfam" id="PF00528">
    <property type="entry name" value="BPD_transp_1"/>
    <property type="match status" value="1"/>
</dbReference>
<dbReference type="Proteomes" id="UP001279642">
    <property type="component" value="Unassembled WGS sequence"/>
</dbReference>
<comment type="similarity">
    <text evidence="2">Belongs to the binding-protein-dependent transport system permease family. HisMQ subfamily.</text>
</comment>
<evidence type="ECO:0000256" key="1">
    <source>
        <dbReference type="ARBA" id="ARBA00004429"/>
    </source>
</evidence>
<evidence type="ECO:0000256" key="5">
    <source>
        <dbReference type="ARBA" id="ARBA00022519"/>
    </source>
</evidence>
<keyword evidence="6 9" id="KW-0812">Transmembrane</keyword>
<organism evidence="11 12">
    <name type="scientific">Dongia soli</name>
    <dbReference type="NCBI Taxonomy" id="600628"/>
    <lineage>
        <taxon>Bacteria</taxon>
        <taxon>Pseudomonadati</taxon>
        <taxon>Pseudomonadota</taxon>
        <taxon>Alphaproteobacteria</taxon>
        <taxon>Rhodospirillales</taxon>
        <taxon>Dongiaceae</taxon>
        <taxon>Dongia</taxon>
    </lineage>
</organism>
<evidence type="ECO:0000259" key="10">
    <source>
        <dbReference type="PROSITE" id="PS50928"/>
    </source>
</evidence>
<evidence type="ECO:0000313" key="12">
    <source>
        <dbReference type="Proteomes" id="UP001279642"/>
    </source>
</evidence>
<name>A0ABU5E5P8_9PROT</name>
<feature type="transmembrane region" description="Helical" evidence="9">
    <location>
        <begin position="103"/>
        <end position="122"/>
    </location>
</feature>
<feature type="transmembrane region" description="Helical" evidence="9">
    <location>
        <begin position="26"/>
        <end position="46"/>
    </location>
</feature>
<dbReference type="InterPro" id="IPR000515">
    <property type="entry name" value="MetI-like"/>
</dbReference>
<evidence type="ECO:0000256" key="3">
    <source>
        <dbReference type="ARBA" id="ARBA00022448"/>
    </source>
</evidence>
<gene>
    <name evidence="11" type="ORF">SMD27_00825</name>
</gene>
<evidence type="ECO:0000256" key="7">
    <source>
        <dbReference type="ARBA" id="ARBA00022989"/>
    </source>
</evidence>